<feature type="region of interest" description="Disordered" evidence="1">
    <location>
        <begin position="1"/>
        <end position="20"/>
    </location>
</feature>
<accession>A0AAU8B7T0</accession>
<sequence length="39" mass="4331">MAHRKSVSPAKDKKVFTNTAKKVKKINVNPKPSRGGIRL</sequence>
<reference evidence="2" key="1">
    <citation type="submission" date="2024-03" db="EMBL/GenBank/DDBJ databases">
        <title>Diverse circular DNA viruses in blood, oral, and fecal samples of captive lemurs.</title>
        <authorList>
            <person name="Paietta E.N."/>
            <person name="Kraberger S."/>
            <person name="Lund M.C."/>
            <person name="Custer J.M."/>
            <person name="Vargas K.M."/>
            <person name="Ehmke E.E."/>
            <person name="Yoder A.D."/>
            <person name="Varsani A."/>
        </authorList>
    </citation>
    <scope>NUCLEOTIDE SEQUENCE</scope>
    <source>
        <strain evidence="2">Duke_27FS_14</strain>
    </source>
</reference>
<dbReference type="EMBL" id="PP511784">
    <property type="protein sequence ID" value="XCD07337.1"/>
    <property type="molecule type" value="Genomic_DNA"/>
</dbReference>
<organism evidence="2">
    <name type="scientific">Dulem virus 206</name>
    <dbReference type="NCBI Taxonomy" id="3145683"/>
    <lineage>
        <taxon>Viruses</taxon>
        <taxon>Monodnaviria</taxon>
        <taxon>Sangervirae</taxon>
        <taxon>Phixviricota</taxon>
        <taxon>Malgrandaviricetes</taxon>
        <taxon>Petitvirales</taxon>
        <taxon>Microviridae</taxon>
        <taxon>Microvirus</taxon>
    </lineage>
</organism>
<name>A0AAU8B7T0_9VIRU</name>
<evidence type="ECO:0000256" key="1">
    <source>
        <dbReference type="SAM" id="MobiDB-lite"/>
    </source>
</evidence>
<evidence type="ECO:0000313" key="2">
    <source>
        <dbReference type="EMBL" id="XCD07337.1"/>
    </source>
</evidence>
<proteinExistence type="predicted"/>
<protein>
    <submittedName>
        <fullName evidence="2">DNA binding protein</fullName>
    </submittedName>
</protein>